<dbReference type="AlphaFoldDB" id="A0A3M2SP81"/>
<evidence type="ECO:0000313" key="3">
    <source>
        <dbReference type="Proteomes" id="UP000277212"/>
    </source>
</evidence>
<evidence type="ECO:0000259" key="1">
    <source>
        <dbReference type="Pfam" id="PF24864"/>
    </source>
</evidence>
<dbReference type="PANTHER" id="PTHR38790">
    <property type="entry name" value="2EXR DOMAIN-CONTAINING PROTEIN-RELATED"/>
    <property type="match status" value="1"/>
</dbReference>
<dbReference type="EMBL" id="NKUJ01000011">
    <property type="protein sequence ID" value="RMJ19095.1"/>
    <property type="molecule type" value="Genomic_DNA"/>
</dbReference>
<reference evidence="2 3" key="1">
    <citation type="submission" date="2017-06" db="EMBL/GenBank/DDBJ databases">
        <title>Comparative genomic analysis of Ambrosia Fusariam Clade fungi.</title>
        <authorList>
            <person name="Stajich J.E."/>
            <person name="Carrillo J."/>
            <person name="Kijimoto T."/>
            <person name="Eskalen A."/>
            <person name="O'Donnell K."/>
            <person name="Kasson M."/>
        </authorList>
    </citation>
    <scope>NUCLEOTIDE SEQUENCE [LARGE SCALE GENOMIC DNA]</scope>
    <source>
        <strain evidence="2">UCR3666</strain>
    </source>
</reference>
<feature type="domain" description="DUF7730" evidence="1">
    <location>
        <begin position="72"/>
        <end position="253"/>
    </location>
</feature>
<sequence>MGCLAPWVKNILEWIDIQEQRHNGHSLRDRATNGNGLDISTSLTPQLLPKYDWVPRRLSKRLGLSVTKFYSDQQQSLLLSRLPKEIRMSIWAYVVGGHDVTIIRKINKLSHAIFPMDTERVDKAEMVPTRKSWIAPLGYEKRYKATERMSELDLLRLLRTCKQIYLEALHILYSQNSFKVHTMEAFYRFLLRSPHNGPQSIRYLTIQWSGFAYWLEYQNEDTGEPLHEHDESWQEICDAIAAMDNLKSLSIVVPPGIHNGSRRVGAEKYDVITKISLPLAALPEHVDFTFAIPEDQVDPHSQALLSERGCRNLRLVGLDSDVGFRHNDDDFD</sequence>
<proteinExistence type="predicted"/>
<dbReference type="InterPro" id="IPR056632">
    <property type="entry name" value="DUF7730"/>
</dbReference>
<dbReference type="OrthoDB" id="2951834at2759"/>
<dbReference type="Proteomes" id="UP000277212">
    <property type="component" value="Unassembled WGS sequence"/>
</dbReference>
<keyword evidence="3" id="KW-1185">Reference proteome</keyword>
<evidence type="ECO:0000313" key="2">
    <source>
        <dbReference type="EMBL" id="RMJ19095.1"/>
    </source>
</evidence>
<protein>
    <recommendedName>
        <fullName evidence="1">DUF7730 domain-containing protein</fullName>
    </recommendedName>
</protein>
<name>A0A3M2SP81_9HYPO</name>
<comment type="caution">
    <text evidence="2">The sequence shown here is derived from an EMBL/GenBank/DDBJ whole genome shotgun (WGS) entry which is preliminary data.</text>
</comment>
<gene>
    <name evidence="2" type="ORF">CDV36_001231</name>
</gene>
<accession>A0A3M2SP81</accession>
<dbReference type="Pfam" id="PF24864">
    <property type="entry name" value="DUF7730"/>
    <property type="match status" value="1"/>
</dbReference>
<dbReference type="STRING" id="2010991.A0A3M2SP81"/>
<organism evidence="2 3">
    <name type="scientific">Fusarium kuroshium</name>
    <dbReference type="NCBI Taxonomy" id="2010991"/>
    <lineage>
        <taxon>Eukaryota</taxon>
        <taxon>Fungi</taxon>
        <taxon>Dikarya</taxon>
        <taxon>Ascomycota</taxon>
        <taxon>Pezizomycotina</taxon>
        <taxon>Sordariomycetes</taxon>
        <taxon>Hypocreomycetidae</taxon>
        <taxon>Hypocreales</taxon>
        <taxon>Nectriaceae</taxon>
        <taxon>Fusarium</taxon>
        <taxon>Fusarium solani species complex</taxon>
    </lineage>
</organism>